<dbReference type="InterPro" id="IPR050264">
    <property type="entry name" value="Bact_CCA-adding_enz_type3_sf"/>
</dbReference>
<feature type="domain" description="Poly A polymerase head" evidence="9">
    <location>
        <begin position="30"/>
        <end position="151"/>
    </location>
</feature>
<keyword evidence="2 8" id="KW-0808">Transferase</keyword>
<keyword evidence="3" id="KW-0819">tRNA processing</keyword>
<keyword evidence="12" id="KW-1185">Reference proteome</keyword>
<evidence type="ECO:0000256" key="6">
    <source>
        <dbReference type="ARBA" id="ARBA00022741"/>
    </source>
</evidence>
<comment type="caution">
    <text evidence="11">The sequence shown here is derived from an EMBL/GenBank/DDBJ whole genome shotgun (WGS) entry which is preliminary data.</text>
</comment>
<comment type="cofactor">
    <cofactor evidence="1">
        <name>Mg(2+)</name>
        <dbReference type="ChEBI" id="CHEBI:18420"/>
    </cofactor>
</comment>
<dbReference type="EMBL" id="JBEPLU010000001">
    <property type="protein sequence ID" value="MET3525730.1"/>
    <property type="molecule type" value="Genomic_DNA"/>
</dbReference>
<dbReference type="Gene3D" id="1.10.3090.10">
    <property type="entry name" value="cca-adding enzyme, domain 2"/>
    <property type="match status" value="1"/>
</dbReference>
<evidence type="ECO:0000259" key="10">
    <source>
        <dbReference type="Pfam" id="PF12627"/>
    </source>
</evidence>
<dbReference type="PANTHER" id="PTHR46173">
    <property type="entry name" value="CCA TRNA NUCLEOTIDYLTRANSFERASE 1, MITOCHONDRIAL"/>
    <property type="match status" value="1"/>
</dbReference>
<accession>A0ABV2EFB6</accession>
<dbReference type="Pfam" id="PF01743">
    <property type="entry name" value="PolyA_pol"/>
    <property type="match status" value="1"/>
</dbReference>
<dbReference type="SUPFAM" id="SSF81301">
    <property type="entry name" value="Nucleotidyltransferase"/>
    <property type="match status" value="1"/>
</dbReference>
<keyword evidence="6" id="KW-0547">Nucleotide-binding</keyword>
<keyword evidence="5" id="KW-0479">Metal-binding</keyword>
<keyword evidence="7" id="KW-0460">Magnesium</keyword>
<keyword evidence="4 11" id="KW-0548">Nucleotidyltransferase</keyword>
<evidence type="ECO:0000256" key="5">
    <source>
        <dbReference type="ARBA" id="ARBA00022723"/>
    </source>
</evidence>
<evidence type="ECO:0000256" key="3">
    <source>
        <dbReference type="ARBA" id="ARBA00022694"/>
    </source>
</evidence>
<evidence type="ECO:0000256" key="4">
    <source>
        <dbReference type="ARBA" id="ARBA00022695"/>
    </source>
</evidence>
<dbReference type="Pfam" id="PF12627">
    <property type="entry name" value="PolyA_pol_RNAbd"/>
    <property type="match status" value="1"/>
</dbReference>
<dbReference type="GO" id="GO:1990817">
    <property type="term" value="F:poly(A) RNA polymerase activity"/>
    <property type="evidence" value="ECO:0007669"/>
    <property type="project" value="UniProtKB-EC"/>
</dbReference>
<evidence type="ECO:0000259" key="9">
    <source>
        <dbReference type="Pfam" id="PF01743"/>
    </source>
</evidence>
<evidence type="ECO:0000313" key="11">
    <source>
        <dbReference type="EMBL" id="MET3525730.1"/>
    </source>
</evidence>
<dbReference type="InterPro" id="IPR032828">
    <property type="entry name" value="PolyA_RNA-bd"/>
</dbReference>
<dbReference type="PANTHER" id="PTHR46173:SF1">
    <property type="entry name" value="CCA TRNA NUCLEOTIDYLTRANSFERASE 1, MITOCHONDRIAL"/>
    <property type="match status" value="1"/>
</dbReference>
<name>A0ABV2EFB6_9CAUL</name>
<dbReference type="InterPro" id="IPR043519">
    <property type="entry name" value="NT_sf"/>
</dbReference>
<sequence>MTQSIGERPWMKPAAPVMAALEAAGGAGCARFVGGAVRNSLLGVKVEDVDIATVLTPEAVTAALEAAKIRPVPTGVDHGTVTAVLDGRPYEITTLRRDVETDGRRAVVAFTTDWGEDAQRRDFTMNAVYADARGELLDPTGRGVGDASSGRLVFVGDAATRIAEDSLRILRYFRFLAWYGKGEPDTAAVEACAAGKGLMGNLAAERVAKELLKLLAADDPRPAVALMARTGVLNQILPSAGDLRAFDRMVEIETDQLFVNDPIMRLAPLLPDDQIGAGKAAEALRLSNEQRERLVQVMGRTPRITSWMSPRESRRAVYRIGVATFRDRIKLAWARSDRLAATHQWRGLLALAESWTPPPFPLTGEDVLNSGVPKGPMVGEVLREVEDWWVDHDFIDDKFSAIEKLKAVAQGMAY</sequence>
<dbReference type="Proteomes" id="UP001549110">
    <property type="component" value="Unassembled WGS sequence"/>
</dbReference>
<organism evidence="11 12">
    <name type="scientific">Phenylobacterium koreense</name>
    <dbReference type="NCBI Taxonomy" id="266125"/>
    <lineage>
        <taxon>Bacteria</taxon>
        <taxon>Pseudomonadati</taxon>
        <taxon>Pseudomonadota</taxon>
        <taxon>Alphaproteobacteria</taxon>
        <taxon>Caulobacterales</taxon>
        <taxon>Caulobacteraceae</taxon>
        <taxon>Phenylobacterium</taxon>
    </lineage>
</organism>
<evidence type="ECO:0000256" key="1">
    <source>
        <dbReference type="ARBA" id="ARBA00001946"/>
    </source>
</evidence>
<keyword evidence="8" id="KW-0694">RNA-binding</keyword>
<protein>
    <submittedName>
        <fullName evidence="11">Poly(A) polymerase</fullName>
        <ecNumber evidence="11">2.7.7.19</ecNumber>
    </submittedName>
</protein>
<evidence type="ECO:0000256" key="8">
    <source>
        <dbReference type="RuleBase" id="RU003953"/>
    </source>
</evidence>
<dbReference type="Gene3D" id="3.30.460.10">
    <property type="entry name" value="Beta Polymerase, domain 2"/>
    <property type="match status" value="1"/>
</dbReference>
<evidence type="ECO:0000313" key="12">
    <source>
        <dbReference type="Proteomes" id="UP001549110"/>
    </source>
</evidence>
<reference evidence="11 12" key="1">
    <citation type="submission" date="2024-06" db="EMBL/GenBank/DDBJ databases">
        <title>Genomic Encyclopedia of Type Strains, Phase IV (KMG-IV): sequencing the most valuable type-strain genomes for metagenomic binning, comparative biology and taxonomic classification.</title>
        <authorList>
            <person name="Goeker M."/>
        </authorList>
    </citation>
    <scope>NUCLEOTIDE SEQUENCE [LARGE SCALE GENOMIC DNA]</scope>
    <source>
        <strain evidence="11 12">DSM 17809</strain>
    </source>
</reference>
<dbReference type="InterPro" id="IPR002646">
    <property type="entry name" value="PolA_pol_head_dom"/>
</dbReference>
<proteinExistence type="inferred from homology"/>
<feature type="domain" description="tRNA nucleotidyltransferase/poly(A) polymerase RNA and SrmB- binding" evidence="10">
    <location>
        <begin position="189"/>
        <end position="240"/>
    </location>
</feature>
<evidence type="ECO:0000256" key="7">
    <source>
        <dbReference type="ARBA" id="ARBA00022842"/>
    </source>
</evidence>
<comment type="similarity">
    <text evidence="8">Belongs to the tRNA nucleotidyltransferase/poly(A) polymerase family.</text>
</comment>
<dbReference type="EC" id="2.7.7.19" evidence="11"/>
<gene>
    <name evidence="11" type="ORF">ABID41_000825</name>
</gene>
<evidence type="ECO:0000256" key="2">
    <source>
        <dbReference type="ARBA" id="ARBA00022679"/>
    </source>
</evidence>
<dbReference type="SUPFAM" id="SSF81891">
    <property type="entry name" value="Poly A polymerase C-terminal region-like"/>
    <property type="match status" value="1"/>
</dbReference>
<dbReference type="CDD" id="cd05398">
    <property type="entry name" value="NT_ClassII-CCAase"/>
    <property type="match status" value="1"/>
</dbReference>